<accession>A0ABW5NCX2</accession>
<keyword evidence="3" id="KW-1185">Reference proteome</keyword>
<sequence>MKHTLIFIAVVLFSTNLFSQETISANGFFYKVSVSTSLIINENEAIRVLFGEENEFIDTSGFFLNNTMGYQIDKRSSLGVNLGVDWHTRQGLFFLPIYLDYKYNLILGEEGAFFVRGGYGILSNIAHDFEKGNMYKVGAGIQGIVSSKGNAILIGVDYTQKRFGIEKRDRLSTVSISLELMLF</sequence>
<keyword evidence="1" id="KW-0732">Signal</keyword>
<reference evidence="3" key="1">
    <citation type="journal article" date="2019" name="Int. J. Syst. Evol. Microbiol.">
        <title>The Global Catalogue of Microorganisms (GCM) 10K type strain sequencing project: providing services to taxonomists for standard genome sequencing and annotation.</title>
        <authorList>
            <consortium name="The Broad Institute Genomics Platform"/>
            <consortium name="The Broad Institute Genome Sequencing Center for Infectious Disease"/>
            <person name="Wu L."/>
            <person name="Ma J."/>
        </authorList>
    </citation>
    <scope>NUCLEOTIDE SEQUENCE [LARGE SCALE GENOMIC DNA]</scope>
    <source>
        <strain evidence="3">KCTC 42423</strain>
    </source>
</reference>
<feature type="chain" id="PRO_5046126565" description="Outer membrane protein beta-barrel domain-containing protein" evidence="1">
    <location>
        <begin position="20"/>
        <end position="183"/>
    </location>
</feature>
<evidence type="ECO:0000313" key="2">
    <source>
        <dbReference type="EMBL" id="MFD2592902.1"/>
    </source>
</evidence>
<protein>
    <recommendedName>
        <fullName evidence="4">Outer membrane protein beta-barrel domain-containing protein</fullName>
    </recommendedName>
</protein>
<dbReference type="RefSeq" id="WP_176030121.1">
    <property type="nucleotide sequence ID" value="NZ_JBHSJV010000001.1"/>
</dbReference>
<dbReference type="Proteomes" id="UP001597459">
    <property type="component" value="Unassembled WGS sequence"/>
</dbReference>
<feature type="signal peptide" evidence="1">
    <location>
        <begin position="1"/>
        <end position="19"/>
    </location>
</feature>
<evidence type="ECO:0000256" key="1">
    <source>
        <dbReference type="SAM" id="SignalP"/>
    </source>
</evidence>
<evidence type="ECO:0000313" key="3">
    <source>
        <dbReference type="Proteomes" id="UP001597459"/>
    </source>
</evidence>
<organism evidence="2 3">
    <name type="scientific">Aquimarina hainanensis</name>
    <dbReference type="NCBI Taxonomy" id="1578017"/>
    <lineage>
        <taxon>Bacteria</taxon>
        <taxon>Pseudomonadati</taxon>
        <taxon>Bacteroidota</taxon>
        <taxon>Flavobacteriia</taxon>
        <taxon>Flavobacteriales</taxon>
        <taxon>Flavobacteriaceae</taxon>
        <taxon>Aquimarina</taxon>
    </lineage>
</organism>
<gene>
    <name evidence="2" type="ORF">ACFSTE_18840</name>
</gene>
<name>A0ABW5NCX2_9FLAO</name>
<evidence type="ECO:0008006" key="4">
    <source>
        <dbReference type="Google" id="ProtNLM"/>
    </source>
</evidence>
<proteinExistence type="predicted"/>
<comment type="caution">
    <text evidence="2">The sequence shown here is derived from an EMBL/GenBank/DDBJ whole genome shotgun (WGS) entry which is preliminary data.</text>
</comment>
<dbReference type="EMBL" id="JBHULX010000039">
    <property type="protein sequence ID" value="MFD2592902.1"/>
    <property type="molecule type" value="Genomic_DNA"/>
</dbReference>